<dbReference type="Pfam" id="PF13175">
    <property type="entry name" value="AAA_15"/>
    <property type="match status" value="1"/>
</dbReference>
<feature type="domain" description="Endonuclease GajA/Old nuclease/RecF-like AAA" evidence="1">
    <location>
        <begin position="63"/>
        <end position="434"/>
    </location>
</feature>
<dbReference type="CDD" id="cd00267">
    <property type="entry name" value="ABC_ATPase"/>
    <property type="match status" value="1"/>
</dbReference>
<dbReference type="InterPro" id="IPR053498">
    <property type="entry name" value="Retron_ATPase"/>
</dbReference>
<accession>A0A290S850</accession>
<dbReference type="SUPFAM" id="SSF52540">
    <property type="entry name" value="P-loop containing nucleoside triphosphate hydrolases"/>
    <property type="match status" value="1"/>
</dbReference>
<dbReference type="InterPro" id="IPR041685">
    <property type="entry name" value="AAA_GajA/Old/RecF-like"/>
</dbReference>
<dbReference type="PANTHER" id="PTHR32182:SF23">
    <property type="entry name" value="ATP BINDING PROTEIN"/>
    <property type="match status" value="1"/>
</dbReference>
<dbReference type="Proteomes" id="UP000016505">
    <property type="component" value="Chromosome I"/>
</dbReference>
<dbReference type="PANTHER" id="PTHR32182">
    <property type="entry name" value="DNA REPLICATION AND REPAIR PROTEIN RECF"/>
    <property type="match status" value="1"/>
</dbReference>
<evidence type="ECO:0000313" key="3">
    <source>
        <dbReference type="Proteomes" id="UP000016505"/>
    </source>
</evidence>
<dbReference type="RefSeq" id="WP_010555499.1">
    <property type="nucleotide sequence ID" value="NZ_CP011025.1"/>
</dbReference>
<dbReference type="OrthoDB" id="6309297at2"/>
<dbReference type="KEGG" id="part:PARC_a3324"/>
<evidence type="ECO:0000313" key="2">
    <source>
        <dbReference type="EMBL" id="ATC87717.1"/>
    </source>
</evidence>
<sequence length="550" mass="62263">MSSDFNHDKTINKLAKKAKSGNFFSAIELSNYYNIGRFVSKNKEKSDYYNGLAYSYFNTQSVKLKKIKINNFRLFEKGIGIEGFDEHLNIFVGNNGAGKTSILDAISLSLSWLSISINKNGGSGEYVDMGDINNYSDIPYASVASVIELNKSISASLELSQAREGTTKIKNKLHEFKIVGDFYKIANGFNSDFNMPLLAYYNVMRSYDVNPKDFKGLDDLYESTVTDKFDAYQKSLTGKTDFKAFIKWYKKSDDILNRRKVNNNRSAVLSELGITEETVDFLKSISLGNANAKKSLGEINTALTKNEPVLSDDDNLKRNKEIIDKVINIFMDGYTDIEVQLEPMIDLIIKKNDKKISVMKLSQGEKTLLSLVLDIARRLIILNPSLDNPLRGSGIVLIDEFDLHLHPLWQRHMAKNLINTFPNCQFFLTTHSPIVLSEVDRKHVYILSNTESGHTVIDRPSQTFGLTANEILNELMTPDDISQLVRSQYVEKELEEIFDLLDQESATALNSAKGKINNLEQLLHGDIPELVKAKTQMELIKDWLEDCEKD</sequence>
<reference evidence="2 3" key="1">
    <citation type="journal article" date="2012" name="J. Bacteriol.">
        <title>Genome sequences of type strains of seven species of the marine bacterium Pseudoalteromonas.</title>
        <authorList>
            <person name="Xie B.B."/>
            <person name="Shu Y.L."/>
            <person name="Qin Q.L."/>
            <person name="Rong J.C."/>
            <person name="Zhang X.Y."/>
            <person name="Chen X.L."/>
            <person name="Shi M."/>
            <person name="He H.L."/>
            <person name="Zhou B.C."/>
            <person name="Zhang Y.Z."/>
        </authorList>
    </citation>
    <scope>NUCLEOTIDE SEQUENCE [LARGE SCALE GENOMIC DNA]</scope>
    <source>
        <strain evidence="2 3">A 37-1-2</strain>
    </source>
</reference>
<protein>
    <recommendedName>
        <fullName evidence="1">Endonuclease GajA/Old nuclease/RecF-like AAA domain-containing protein</fullName>
    </recommendedName>
</protein>
<dbReference type="GO" id="GO:0006302">
    <property type="term" value="P:double-strand break repair"/>
    <property type="evidence" value="ECO:0007669"/>
    <property type="project" value="TreeGrafter"/>
</dbReference>
<dbReference type="NCBIfam" id="NF041760">
    <property type="entry name" value="PtuA"/>
    <property type="match status" value="1"/>
</dbReference>
<evidence type="ECO:0000259" key="1">
    <source>
        <dbReference type="Pfam" id="PF13175"/>
    </source>
</evidence>
<dbReference type="AlphaFoldDB" id="A0A290S850"/>
<organism evidence="2 3">
    <name type="scientific">Pseudoalteromonas arctica A 37-1-2</name>
    <dbReference type="NCBI Taxonomy" id="1117313"/>
    <lineage>
        <taxon>Bacteria</taxon>
        <taxon>Pseudomonadati</taxon>
        <taxon>Pseudomonadota</taxon>
        <taxon>Gammaproteobacteria</taxon>
        <taxon>Alteromonadales</taxon>
        <taxon>Pseudoalteromonadaceae</taxon>
        <taxon>Pseudoalteromonas</taxon>
    </lineage>
</organism>
<dbReference type="GO" id="GO:0000731">
    <property type="term" value="P:DNA synthesis involved in DNA repair"/>
    <property type="evidence" value="ECO:0007669"/>
    <property type="project" value="TreeGrafter"/>
</dbReference>
<dbReference type="InterPro" id="IPR027417">
    <property type="entry name" value="P-loop_NTPase"/>
</dbReference>
<dbReference type="Gene3D" id="3.40.50.300">
    <property type="entry name" value="P-loop containing nucleotide triphosphate hydrolases"/>
    <property type="match status" value="1"/>
</dbReference>
<dbReference type="EMBL" id="CP011025">
    <property type="protein sequence ID" value="ATC87717.1"/>
    <property type="molecule type" value="Genomic_DNA"/>
</dbReference>
<proteinExistence type="predicted"/>
<gene>
    <name evidence="2" type="ORF">PARC_a3324</name>
</gene>
<name>A0A290S850_9GAMM</name>